<dbReference type="AlphaFoldDB" id="A0A396JKN8"/>
<keyword evidence="17" id="KW-0378">Hydrolase</keyword>
<organism evidence="17">
    <name type="scientific">Medicago truncatula</name>
    <name type="common">Barrel medic</name>
    <name type="synonym">Medicago tribuloides</name>
    <dbReference type="NCBI Taxonomy" id="3880"/>
    <lineage>
        <taxon>Eukaryota</taxon>
        <taxon>Viridiplantae</taxon>
        <taxon>Streptophyta</taxon>
        <taxon>Embryophyta</taxon>
        <taxon>Tracheophyta</taxon>
        <taxon>Spermatophyta</taxon>
        <taxon>Magnoliopsida</taxon>
        <taxon>eudicotyledons</taxon>
        <taxon>Gunneridae</taxon>
        <taxon>Pentapetalae</taxon>
        <taxon>rosids</taxon>
        <taxon>fabids</taxon>
        <taxon>Fabales</taxon>
        <taxon>Fabaceae</taxon>
        <taxon>Papilionoideae</taxon>
        <taxon>50 kb inversion clade</taxon>
        <taxon>NPAAA clade</taxon>
        <taxon>Hologalegina</taxon>
        <taxon>IRL clade</taxon>
        <taxon>Trifolieae</taxon>
        <taxon>Medicago</taxon>
    </lineage>
</organism>
<dbReference type="GO" id="GO:0008889">
    <property type="term" value="F:glycerophosphodiester phosphodiesterase activity"/>
    <property type="evidence" value="ECO:0007669"/>
    <property type="project" value="UniProtKB-EC"/>
</dbReference>
<dbReference type="PANTHER" id="PTHR27009">
    <property type="entry name" value="RUST RESISTANCE KINASE LR10-RELATED"/>
    <property type="match status" value="1"/>
</dbReference>
<keyword evidence="3" id="KW-0808">Transferase</keyword>
<evidence type="ECO:0000256" key="9">
    <source>
        <dbReference type="ARBA" id="ARBA00022989"/>
    </source>
</evidence>
<keyword evidence="11" id="KW-0325">Glycoprotein</keyword>
<dbReference type="GO" id="GO:0030247">
    <property type="term" value="F:polysaccharide binding"/>
    <property type="evidence" value="ECO:0007669"/>
    <property type="project" value="InterPro"/>
</dbReference>
<keyword evidence="5 15" id="KW-0732">Signal</keyword>
<dbReference type="InterPro" id="IPR045874">
    <property type="entry name" value="LRK10/LRL21-25-like"/>
</dbReference>
<proteinExistence type="predicted"/>
<feature type="region of interest" description="Disordered" evidence="13">
    <location>
        <begin position="665"/>
        <end position="712"/>
    </location>
</feature>
<evidence type="ECO:0000256" key="5">
    <source>
        <dbReference type="ARBA" id="ARBA00022729"/>
    </source>
</evidence>
<evidence type="ECO:0000256" key="12">
    <source>
        <dbReference type="PROSITE-ProRule" id="PRU10141"/>
    </source>
</evidence>
<evidence type="ECO:0000256" key="14">
    <source>
        <dbReference type="SAM" id="Phobius"/>
    </source>
</evidence>
<dbReference type="FunFam" id="3.30.200.20:FF:000178">
    <property type="entry name" value="serine/threonine-protein kinase PBS1-like"/>
    <property type="match status" value="1"/>
</dbReference>
<dbReference type="InterPro" id="IPR000719">
    <property type="entry name" value="Prot_kinase_dom"/>
</dbReference>
<dbReference type="InterPro" id="IPR025287">
    <property type="entry name" value="WAK_GUB"/>
</dbReference>
<dbReference type="EC" id="3.1.4.46" evidence="17"/>
<evidence type="ECO:0000256" key="8">
    <source>
        <dbReference type="ARBA" id="ARBA00022840"/>
    </source>
</evidence>
<evidence type="ECO:0000313" key="17">
    <source>
        <dbReference type="EMBL" id="RHN77754.1"/>
    </source>
</evidence>
<evidence type="ECO:0000256" key="13">
    <source>
        <dbReference type="SAM" id="MobiDB-lite"/>
    </source>
</evidence>
<feature type="compositionally biased region" description="Polar residues" evidence="13">
    <location>
        <begin position="684"/>
        <end position="712"/>
    </location>
</feature>
<dbReference type="Gene3D" id="1.10.510.10">
    <property type="entry name" value="Transferase(Phosphotransferase) domain 1"/>
    <property type="match status" value="1"/>
</dbReference>
<keyword evidence="8 12" id="KW-0067">ATP-binding</keyword>
<dbReference type="PROSITE" id="PS00108">
    <property type="entry name" value="PROTEIN_KINASE_ST"/>
    <property type="match status" value="1"/>
</dbReference>
<dbReference type="EMBL" id="PSQE01000001">
    <property type="protein sequence ID" value="RHN77754.1"/>
    <property type="molecule type" value="Genomic_DNA"/>
</dbReference>
<reference evidence="17" key="1">
    <citation type="journal article" date="2018" name="Nat. Plants">
        <title>Whole-genome landscape of Medicago truncatula symbiotic genes.</title>
        <authorList>
            <person name="Pecrix Y."/>
            <person name="Gamas P."/>
            <person name="Carrere S."/>
        </authorList>
    </citation>
    <scope>NUCLEOTIDE SEQUENCE</scope>
    <source>
        <tissue evidence="17">Leaves</tissue>
    </source>
</reference>
<dbReference type="InterPro" id="IPR011009">
    <property type="entry name" value="Kinase-like_dom_sf"/>
</dbReference>
<dbReference type="Gene3D" id="3.30.200.20">
    <property type="entry name" value="Phosphorylase Kinase, domain 1"/>
    <property type="match status" value="1"/>
</dbReference>
<keyword evidence="4 14" id="KW-0812">Transmembrane</keyword>
<keyword evidence="10 14" id="KW-0472">Membrane</keyword>
<feature type="signal peptide" evidence="15">
    <location>
        <begin position="1"/>
        <end position="20"/>
    </location>
</feature>
<dbReference type="GO" id="GO:0016020">
    <property type="term" value="C:membrane"/>
    <property type="evidence" value="ECO:0007669"/>
    <property type="project" value="UniProtKB-SubCell"/>
</dbReference>
<evidence type="ECO:0000256" key="3">
    <source>
        <dbReference type="ARBA" id="ARBA00022679"/>
    </source>
</evidence>
<dbReference type="Proteomes" id="UP000265566">
    <property type="component" value="Chromosome 1"/>
</dbReference>
<dbReference type="FunFam" id="1.10.510.10:FF:000590">
    <property type="entry name" value="PR5-like receptor kinase"/>
    <property type="match status" value="1"/>
</dbReference>
<comment type="subcellular location">
    <subcellularLocation>
        <location evidence="1">Membrane</location>
        <topology evidence="1">Single-pass type I membrane protein</topology>
    </subcellularLocation>
</comment>
<evidence type="ECO:0000256" key="7">
    <source>
        <dbReference type="ARBA" id="ARBA00022777"/>
    </source>
</evidence>
<accession>A0A396JKN8</accession>
<sequence length="712" mass="81041">MWPVTVILVGFSLLFQQCRSSTTTSGQELSCPFSSCGKISNISYPFRLKDDPKQCGDSRYELACENNVTKLYLYSAKYHVQSINYNNFTIRLVDPEVQQSNCSSLPRHSLSRSNFCNTYDYNNKNCNDPYHANFINQELFFDSNKLLFEHIVYMNCTHQVINNHKYVNASSCLNSNSKSKGYYIYAIAGKLVAQDFQVGCHAKLVAPTSWLGNLQRNQVLSYDIIHKALVYGFEISWMKLPCQKLCGDSLRCFFNSSEQHLQCNDLCRTVMGSWITGSCGIRSQIASIVSDTITGIIQGMYEMTKGENFLLKGIPRYQLGMAIGHYFLPIFFCRFVFGIAFFIALLIYKWRKRHWSMYECIELYLQQQNNSMPIGYSYKEIKKMARGFKDKLGEGGFGTVFKGNLRSGPGVAIKMLGKSKGNGQDFISEVATIGRIHHLNVVQLFGFCIEGSKRALVYEFMPNGSLDKFIFSKEGSINLSYNKIYDIAIGVARGIAYLHHGCEMKILHFDIKPHNILLDENFIPKLSDFGLAKLHPMENSVITMTAARGTIGYMAPELFYKNIGGVSYKADVYSFGMLLMEMAGKRKNLKTNAQHSSQIYFPFWIYDQLRKEEEIDIENISEEDMKIVKKMIMVALWCIQLKPNDRPSMSKVVEMLEGNIERIEMPPEPTMYPDETISRDETTSFDQTTSGDFISSSDSGENMSNPLLENTS</sequence>
<evidence type="ECO:0000256" key="11">
    <source>
        <dbReference type="ARBA" id="ARBA00023180"/>
    </source>
</evidence>
<evidence type="ECO:0000256" key="15">
    <source>
        <dbReference type="SAM" id="SignalP"/>
    </source>
</evidence>
<keyword evidence="6 12" id="KW-0547">Nucleotide-binding</keyword>
<keyword evidence="7 17" id="KW-0418">Kinase</keyword>
<dbReference type="Pfam" id="PF13947">
    <property type="entry name" value="GUB_WAK_bind"/>
    <property type="match status" value="1"/>
</dbReference>
<evidence type="ECO:0000256" key="2">
    <source>
        <dbReference type="ARBA" id="ARBA00022527"/>
    </source>
</evidence>
<dbReference type="Pfam" id="PF00069">
    <property type="entry name" value="Pkinase"/>
    <property type="match status" value="1"/>
</dbReference>
<keyword evidence="2" id="KW-0723">Serine/threonine-protein kinase</keyword>
<dbReference type="GO" id="GO:0005524">
    <property type="term" value="F:ATP binding"/>
    <property type="evidence" value="ECO:0007669"/>
    <property type="project" value="UniProtKB-UniRule"/>
</dbReference>
<feature type="chain" id="PRO_5017309408" evidence="15">
    <location>
        <begin position="21"/>
        <end position="712"/>
    </location>
</feature>
<dbReference type="PROSITE" id="PS00107">
    <property type="entry name" value="PROTEIN_KINASE_ATP"/>
    <property type="match status" value="1"/>
</dbReference>
<feature type="domain" description="Protein kinase" evidence="16">
    <location>
        <begin position="386"/>
        <end position="671"/>
    </location>
</feature>
<protein>
    <submittedName>
        <fullName evidence="17">Putative glycerophosphodiester phosphodiesterase, protein kinase RLK-Pelle-LRK10L-2 family</fullName>
        <ecNumber evidence="17">3.1.4.46</ecNumber>
    </submittedName>
</protein>
<dbReference type="PROSITE" id="PS50011">
    <property type="entry name" value="PROTEIN_KINASE_DOM"/>
    <property type="match status" value="1"/>
</dbReference>
<evidence type="ECO:0000256" key="6">
    <source>
        <dbReference type="ARBA" id="ARBA00022741"/>
    </source>
</evidence>
<dbReference type="Gramene" id="rna1241">
    <property type="protein sequence ID" value="RHN77754.1"/>
    <property type="gene ID" value="gene1241"/>
</dbReference>
<dbReference type="SUPFAM" id="SSF56112">
    <property type="entry name" value="Protein kinase-like (PK-like)"/>
    <property type="match status" value="1"/>
</dbReference>
<gene>
    <name evidence="17" type="ORF">MtrunA17_Chr1g0158151</name>
</gene>
<dbReference type="GO" id="GO:0004674">
    <property type="term" value="F:protein serine/threonine kinase activity"/>
    <property type="evidence" value="ECO:0007669"/>
    <property type="project" value="UniProtKB-KW"/>
</dbReference>
<evidence type="ECO:0000256" key="4">
    <source>
        <dbReference type="ARBA" id="ARBA00022692"/>
    </source>
</evidence>
<comment type="caution">
    <text evidence="17">The sequence shown here is derived from an EMBL/GenBank/DDBJ whole genome shotgun (WGS) entry which is preliminary data.</text>
</comment>
<dbReference type="OrthoDB" id="544400at2759"/>
<dbReference type="SMART" id="SM00220">
    <property type="entry name" value="S_TKc"/>
    <property type="match status" value="1"/>
</dbReference>
<feature type="binding site" evidence="12">
    <location>
        <position position="414"/>
    </location>
    <ligand>
        <name>ATP</name>
        <dbReference type="ChEBI" id="CHEBI:30616"/>
    </ligand>
</feature>
<dbReference type="InterPro" id="IPR008271">
    <property type="entry name" value="Ser/Thr_kinase_AS"/>
</dbReference>
<dbReference type="InterPro" id="IPR017441">
    <property type="entry name" value="Protein_kinase_ATP_BS"/>
</dbReference>
<name>A0A396JKN8_MEDTR</name>
<evidence type="ECO:0000256" key="1">
    <source>
        <dbReference type="ARBA" id="ARBA00004479"/>
    </source>
</evidence>
<evidence type="ECO:0000259" key="16">
    <source>
        <dbReference type="PROSITE" id="PS50011"/>
    </source>
</evidence>
<keyword evidence="9 14" id="KW-1133">Transmembrane helix</keyword>
<evidence type="ECO:0000256" key="10">
    <source>
        <dbReference type="ARBA" id="ARBA00023136"/>
    </source>
</evidence>
<feature type="transmembrane region" description="Helical" evidence="14">
    <location>
        <begin position="326"/>
        <end position="348"/>
    </location>
</feature>